<dbReference type="Pfam" id="PF06730">
    <property type="entry name" value="FAM92"/>
    <property type="match status" value="1"/>
</dbReference>
<reference evidence="3" key="1">
    <citation type="submission" date="2025-08" db="UniProtKB">
        <authorList>
            <consortium name="RefSeq"/>
        </authorList>
    </citation>
    <scope>IDENTIFICATION</scope>
</reference>
<dbReference type="KEGG" id="dci:103511812"/>
<feature type="region of interest" description="Disordered" evidence="1">
    <location>
        <begin position="289"/>
        <end position="334"/>
    </location>
</feature>
<dbReference type="PaxDb" id="121845-A0A1S3D5E4"/>
<dbReference type="Proteomes" id="UP000079169">
    <property type="component" value="Unplaced"/>
</dbReference>
<feature type="compositionally biased region" description="Polar residues" evidence="1">
    <location>
        <begin position="313"/>
        <end position="326"/>
    </location>
</feature>
<dbReference type="Gene3D" id="1.20.1270.60">
    <property type="entry name" value="Arfaptin homology (AH) domain/BAR domain"/>
    <property type="match status" value="1"/>
</dbReference>
<dbReference type="STRING" id="121845.A0A1S3D5E4"/>
<dbReference type="GeneID" id="103511812"/>
<dbReference type="AlphaFoldDB" id="A0A1S3D5E4"/>
<dbReference type="InterPro" id="IPR009602">
    <property type="entry name" value="CBAR/FAM92"/>
</dbReference>
<dbReference type="GO" id="GO:0035869">
    <property type="term" value="C:ciliary transition zone"/>
    <property type="evidence" value="ECO:0007669"/>
    <property type="project" value="TreeGrafter"/>
</dbReference>
<dbReference type="GO" id="GO:0036064">
    <property type="term" value="C:ciliary basal body"/>
    <property type="evidence" value="ECO:0007669"/>
    <property type="project" value="TreeGrafter"/>
</dbReference>
<dbReference type="PANTHER" id="PTHR21223">
    <property type="entry name" value="CBY1-INTERACTING BAR DOMAIN-CONTAINING PROTEIN HOMOLOG"/>
    <property type="match status" value="1"/>
</dbReference>
<evidence type="ECO:0000256" key="1">
    <source>
        <dbReference type="SAM" id="MobiDB-lite"/>
    </source>
</evidence>
<dbReference type="RefSeq" id="XP_008474775.1">
    <property type="nucleotide sequence ID" value="XM_008476553.2"/>
</dbReference>
<dbReference type="GO" id="GO:0060271">
    <property type="term" value="P:cilium assembly"/>
    <property type="evidence" value="ECO:0007669"/>
    <property type="project" value="TreeGrafter"/>
</dbReference>
<dbReference type="SUPFAM" id="SSF103657">
    <property type="entry name" value="BAR/IMD domain-like"/>
    <property type="match status" value="1"/>
</dbReference>
<dbReference type="OMA" id="EYEKWNP"/>
<gene>
    <name evidence="3" type="primary">LOC103511812</name>
</gene>
<name>A0A1S3D5E4_DIACI</name>
<proteinExistence type="predicted"/>
<dbReference type="PANTHER" id="PTHR21223:SF2">
    <property type="entry name" value="CBY1-INTERACTING BAR DOMAIN-CONTAINING PROTEIN HOMOLOG"/>
    <property type="match status" value="1"/>
</dbReference>
<dbReference type="InterPro" id="IPR027267">
    <property type="entry name" value="AH/BAR_dom_sf"/>
</dbReference>
<evidence type="ECO:0000313" key="2">
    <source>
        <dbReference type="Proteomes" id="UP000079169"/>
    </source>
</evidence>
<protein>
    <submittedName>
        <fullName evidence="3">Protein FAM92A</fullName>
    </submittedName>
</protein>
<sequence length="334" mass="37841">MSGTSHTIKKGIDLRELQAKFIQNRTSHTEKNIAELCRVLTGYTLNHARLRDSSDHVSQVLAYMSEAETVSKSLAQGLRKLSLVMSQLGDSQLRDSSDHVSQVLAYMSEAETEVNLHFVMCKIGRKSIVKNGTKWLPQQGAAFSKESTRRKECEKLRQRNPRSPQMNTQAETDYAKAQAEVTRKLKIIEEKMQVFEEQKIKDIKLTLHTLILAQIRHHAKALELFTQGYKYIEDISEQDDLQSFMDILSEPQSIHRLETVKKITASNSSLNTIAGLFRGPFPEQQVAESEVTPVHEIQDKNNDHDDEEEDSTARTNSSKSQSTSLVQKIKSLAT</sequence>
<keyword evidence="2" id="KW-1185">Reference proteome</keyword>
<accession>A0A1S3D5E4</accession>
<evidence type="ECO:0000313" key="3">
    <source>
        <dbReference type="RefSeq" id="XP_008474775.1"/>
    </source>
</evidence>
<dbReference type="CTD" id="34654"/>
<organism evidence="2 3">
    <name type="scientific">Diaphorina citri</name>
    <name type="common">Asian citrus psyllid</name>
    <dbReference type="NCBI Taxonomy" id="121845"/>
    <lineage>
        <taxon>Eukaryota</taxon>
        <taxon>Metazoa</taxon>
        <taxon>Ecdysozoa</taxon>
        <taxon>Arthropoda</taxon>
        <taxon>Hexapoda</taxon>
        <taxon>Insecta</taxon>
        <taxon>Pterygota</taxon>
        <taxon>Neoptera</taxon>
        <taxon>Paraneoptera</taxon>
        <taxon>Hemiptera</taxon>
        <taxon>Sternorrhyncha</taxon>
        <taxon>Psylloidea</taxon>
        <taxon>Psyllidae</taxon>
        <taxon>Diaphorininae</taxon>
        <taxon>Diaphorina</taxon>
    </lineage>
</organism>